<keyword evidence="2" id="KW-1185">Reference proteome</keyword>
<protein>
    <recommendedName>
        <fullName evidence="3">Reverse transcriptase zinc-binding domain-containing protein</fullName>
    </recommendedName>
</protein>
<proteinExistence type="predicted"/>
<organism evidence="1 2">
    <name type="scientific">Seriola lalandi dorsalis</name>
    <dbReference type="NCBI Taxonomy" id="1841481"/>
    <lineage>
        <taxon>Eukaryota</taxon>
        <taxon>Metazoa</taxon>
        <taxon>Chordata</taxon>
        <taxon>Craniata</taxon>
        <taxon>Vertebrata</taxon>
        <taxon>Euteleostomi</taxon>
        <taxon>Actinopterygii</taxon>
        <taxon>Neopterygii</taxon>
        <taxon>Teleostei</taxon>
        <taxon>Neoteleostei</taxon>
        <taxon>Acanthomorphata</taxon>
        <taxon>Carangaria</taxon>
        <taxon>Carangiformes</taxon>
        <taxon>Carangidae</taxon>
        <taxon>Seriola</taxon>
    </lineage>
</organism>
<evidence type="ECO:0000313" key="1">
    <source>
        <dbReference type="Ensembl" id="ENSSLDP00000006834.1"/>
    </source>
</evidence>
<accession>A0A3B4WPV2</accession>
<sequence length="117" mass="13607">QSKYKENSSPKCWRECGEWMANHSHIFWSCKAIKGSWENSIKEMLNIFGISLGKNPPVILLEKIPEEINKNYSHLFLIIRVAMIKQMMNSCLVLTRRVALSLNFPFVSRLNRCDTTC</sequence>
<reference evidence="1" key="1">
    <citation type="submission" date="2025-08" db="UniProtKB">
        <authorList>
            <consortium name="Ensembl"/>
        </authorList>
    </citation>
    <scope>IDENTIFICATION</scope>
</reference>
<evidence type="ECO:0000313" key="2">
    <source>
        <dbReference type="Proteomes" id="UP000261360"/>
    </source>
</evidence>
<evidence type="ECO:0008006" key="3">
    <source>
        <dbReference type="Google" id="ProtNLM"/>
    </source>
</evidence>
<name>A0A3B4WPV2_SERLL</name>
<dbReference type="Proteomes" id="UP000261360">
    <property type="component" value="Unplaced"/>
</dbReference>
<dbReference type="AlphaFoldDB" id="A0A3B4WPV2"/>
<dbReference type="Ensembl" id="ENSSLDT00000007057.1">
    <property type="protein sequence ID" value="ENSSLDP00000006834.1"/>
    <property type="gene ID" value="ENSSLDG00000005448.1"/>
</dbReference>
<reference evidence="1" key="2">
    <citation type="submission" date="2025-09" db="UniProtKB">
        <authorList>
            <consortium name="Ensembl"/>
        </authorList>
    </citation>
    <scope>IDENTIFICATION</scope>
</reference>
<dbReference type="STRING" id="1841481.ENSSLDP00000006834"/>